<proteinExistence type="predicted"/>
<organism evidence="1 2">
    <name type="scientific">Zophobas morio</name>
    <dbReference type="NCBI Taxonomy" id="2755281"/>
    <lineage>
        <taxon>Eukaryota</taxon>
        <taxon>Metazoa</taxon>
        <taxon>Ecdysozoa</taxon>
        <taxon>Arthropoda</taxon>
        <taxon>Hexapoda</taxon>
        <taxon>Insecta</taxon>
        <taxon>Pterygota</taxon>
        <taxon>Neoptera</taxon>
        <taxon>Endopterygota</taxon>
        <taxon>Coleoptera</taxon>
        <taxon>Polyphaga</taxon>
        <taxon>Cucujiformia</taxon>
        <taxon>Tenebrionidae</taxon>
        <taxon>Zophobas</taxon>
    </lineage>
</organism>
<reference evidence="1" key="1">
    <citation type="journal article" date="2023" name="G3 (Bethesda)">
        <title>Whole genome assemblies of Zophobas morio and Tenebrio molitor.</title>
        <authorList>
            <person name="Kaur S."/>
            <person name="Stinson S.A."/>
            <person name="diCenzo G.C."/>
        </authorList>
    </citation>
    <scope>NUCLEOTIDE SEQUENCE</scope>
    <source>
        <strain evidence="1">QUZm001</strain>
    </source>
</reference>
<comment type="caution">
    <text evidence="1">The sequence shown here is derived from an EMBL/GenBank/DDBJ whole genome shotgun (WGS) entry which is preliminary data.</text>
</comment>
<sequence length="74" mass="8628">MFHRPCIMPPNIRKRPLSYTERRDMCSSGIILYTAQLIPCRCTVPGDDGIGIIWRTEDSPATKLSESYWEQRRI</sequence>
<gene>
    <name evidence="1" type="ORF">Zmor_021816</name>
</gene>
<accession>A0AA38MB91</accession>
<name>A0AA38MB91_9CUCU</name>
<dbReference type="Proteomes" id="UP001168821">
    <property type="component" value="Unassembled WGS sequence"/>
</dbReference>
<dbReference type="EMBL" id="JALNTZ010000006">
    <property type="protein sequence ID" value="KAJ3650108.1"/>
    <property type="molecule type" value="Genomic_DNA"/>
</dbReference>
<protein>
    <submittedName>
        <fullName evidence="1">Uncharacterized protein</fullName>
    </submittedName>
</protein>
<evidence type="ECO:0000313" key="1">
    <source>
        <dbReference type="EMBL" id="KAJ3650108.1"/>
    </source>
</evidence>
<dbReference type="AlphaFoldDB" id="A0AA38MB91"/>
<keyword evidence="2" id="KW-1185">Reference proteome</keyword>
<evidence type="ECO:0000313" key="2">
    <source>
        <dbReference type="Proteomes" id="UP001168821"/>
    </source>
</evidence>